<dbReference type="PANTHER" id="PTHR38786">
    <property type="entry name" value="FLAGELLAR FLIJ PROTEIN"/>
    <property type="match status" value="1"/>
</dbReference>
<keyword evidence="7" id="KW-1005">Bacterial flagellum biogenesis</keyword>
<comment type="subcellular location">
    <subcellularLocation>
        <location evidence="1">Cell membrane</location>
        <topology evidence="1">Peripheral membrane protein</topology>
        <orientation evidence="1">Cytoplasmic side</orientation>
    </subcellularLocation>
</comment>
<dbReference type="Gene3D" id="1.10.287.1700">
    <property type="match status" value="1"/>
</dbReference>
<evidence type="ECO:0000313" key="13">
    <source>
        <dbReference type="Proteomes" id="UP000651977"/>
    </source>
</evidence>
<evidence type="ECO:0000256" key="4">
    <source>
        <dbReference type="ARBA" id="ARBA00022448"/>
    </source>
</evidence>
<dbReference type="Proteomes" id="UP000651977">
    <property type="component" value="Unassembled WGS sequence"/>
</dbReference>
<gene>
    <name evidence="12" type="primary">fliJ</name>
    <name evidence="12" type="ORF">GCM10007414_09380</name>
</gene>
<keyword evidence="6" id="KW-0145">Chemotaxis</keyword>
<evidence type="ECO:0000256" key="7">
    <source>
        <dbReference type="ARBA" id="ARBA00022795"/>
    </source>
</evidence>
<dbReference type="InterPro" id="IPR052570">
    <property type="entry name" value="FliJ"/>
</dbReference>
<dbReference type="InterPro" id="IPR053716">
    <property type="entry name" value="Flag_assembly_chemotaxis_eff"/>
</dbReference>
<name>A0ABQ1HY69_9ALTE</name>
<evidence type="ECO:0000256" key="8">
    <source>
        <dbReference type="ARBA" id="ARBA00022927"/>
    </source>
</evidence>
<dbReference type="PANTHER" id="PTHR38786:SF1">
    <property type="entry name" value="FLAGELLAR FLIJ PROTEIN"/>
    <property type="match status" value="1"/>
</dbReference>
<keyword evidence="11" id="KW-0175">Coiled coil</keyword>
<dbReference type="PRINTS" id="PR01004">
    <property type="entry name" value="FLGFLIJ"/>
</dbReference>
<evidence type="ECO:0000256" key="3">
    <source>
        <dbReference type="ARBA" id="ARBA00020392"/>
    </source>
</evidence>
<keyword evidence="5" id="KW-1003">Cell membrane</keyword>
<evidence type="ECO:0000256" key="9">
    <source>
        <dbReference type="ARBA" id="ARBA00023136"/>
    </source>
</evidence>
<keyword evidence="8" id="KW-0653">Protein transport</keyword>
<dbReference type="RefSeq" id="WP_055732206.1">
    <property type="nucleotide sequence ID" value="NZ_BMDY01000004.1"/>
</dbReference>
<evidence type="ECO:0000313" key="12">
    <source>
        <dbReference type="EMBL" id="GGA98489.1"/>
    </source>
</evidence>
<keyword evidence="13" id="KW-1185">Reference proteome</keyword>
<dbReference type="EMBL" id="BMDY01000004">
    <property type="protein sequence ID" value="GGA98489.1"/>
    <property type="molecule type" value="Genomic_DNA"/>
</dbReference>
<sequence>MARRALYLMVERLQEQEQDAAKQMAEAQQQLSEFEAQLAHLEDYRRSYLEQALAKGVDGFYANSFHQYQIFIQKLEQASVQQRKSIEQLKKNVLLKRQQWLELQSRRKAMELLIDKQLKQQQQKQLREEQKLLDEYALYAHLRGQAS</sequence>
<keyword evidence="9" id="KW-0472">Membrane</keyword>
<dbReference type="NCBIfam" id="TIGR02473">
    <property type="entry name" value="flagell_FliJ"/>
    <property type="match status" value="1"/>
</dbReference>
<proteinExistence type="inferred from homology"/>
<keyword evidence="10" id="KW-1006">Bacterial flagellum protein export</keyword>
<accession>A0ABQ1HY69</accession>
<keyword evidence="4" id="KW-0813">Transport</keyword>
<evidence type="ECO:0000256" key="1">
    <source>
        <dbReference type="ARBA" id="ARBA00004413"/>
    </source>
</evidence>
<evidence type="ECO:0000256" key="5">
    <source>
        <dbReference type="ARBA" id="ARBA00022475"/>
    </source>
</evidence>
<keyword evidence="12" id="KW-0969">Cilium</keyword>
<evidence type="ECO:0000256" key="2">
    <source>
        <dbReference type="ARBA" id="ARBA00010004"/>
    </source>
</evidence>
<dbReference type="InterPro" id="IPR012823">
    <property type="entry name" value="Flagell_FliJ"/>
</dbReference>
<evidence type="ECO:0000256" key="10">
    <source>
        <dbReference type="ARBA" id="ARBA00023225"/>
    </source>
</evidence>
<comment type="similarity">
    <text evidence="2">Belongs to the FliJ family.</text>
</comment>
<keyword evidence="12" id="KW-0966">Cell projection</keyword>
<keyword evidence="12" id="KW-0282">Flagellum</keyword>
<evidence type="ECO:0000256" key="6">
    <source>
        <dbReference type="ARBA" id="ARBA00022500"/>
    </source>
</evidence>
<protein>
    <recommendedName>
        <fullName evidence="3">Flagellar FliJ protein</fullName>
    </recommendedName>
</protein>
<comment type="caution">
    <text evidence="12">The sequence shown here is derived from an EMBL/GenBank/DDBJ whole genome shotgun (WGS) entry which is preliminary data.</text>
</comment>
<evidence type="ECO:0000256" key="11">
    <source>
        <dbReference type="SAM" id="Coils"/>
    </source>
</evidence>
<reference evidence="13" key="1">
    <citation type="journal article" date="2019" name="Int. J. Syst. Evol. Microbiol.">
        <title>The Global Catalogue of Microorganisms (GCM) 10K type strain sequencing project: providing services to taxonomists for standard genome sequencing and annotation.</title>
        <authorList>
            <consortium name="The Broad Institute Genomics Platform"/>
            <consortium name="The Broad Institute Genome Sequencing Center for Infectious Disease"/>
            <person name="Wu L."/>
            <person name="Ma J."/>
        </authorList>
    </citation>
    <scope>NUCLEOTIDE SEQUENCE [LARGE SCALE GENOMIC DNA]</scope>
    <source>
        <strain evidence="13">CGMCC 1.10131</strain>
    </source>
</reference>
<organism evidence="12 13">
    <name type="scientific">Agarivorans gilvus</name>
    <dbReference type="NCBI Taxonomy" id="680279"/>
    <lineage>
        <taxon>Bacteria</taxon>
        <taxon>Pseudomonadati</taxon>
        <taxon>Pseudomonadota</taxon>
        <taxon>Gammaproteobacteria</taxon>
        <taxon>Alteromonadales</taxon>
        <taxon>Alteromonadaceae</taxon>
        <taxon>Agarivorans</taxon>
    </lineage>
</organism>
<dbReference type="InterPro" id="IPR018006">
    <property type="entry name" value="Flag_FliJ_proteobac"/>
</dbReference>
<dbReference type="Pfam" id="PF02050">
    <property type="entry name" value="FliJ"/>
    <property type="match status" value="1"/>
</dbReference>
<feature type="coiled-coil region" evidence="11">
    <location>
        <begin position="10"/>
        <end position="92"/>
    </location>
</feature>